<dbReference type="SUPFAM" id="SSF46785">
    <property type="entry name" value="Winged helix' DNA-binding domain"/>
    <property type="match status" value="1"/>
</dbReference>
<keyword evidence="1 5" id="KW-0678">Repressor</keyword>
<name>A0A2Z4FMD8_9DELT</name>
<evidence type="ECO:0000256" key="3">
    <source>
        <dbReference type="ARBA" id="ARBA00023016"/>
    </source>
</evidence>
<dbReference type="KEGG" id="bsed:DN745_12585"/>
<dbReference type="PANTHER" id="PTHR34824">
    <property type="entry name" value="HEAT-INDUCIBLE TRANSCRIPTION REPRESSOR HRCA"/>
    <property type="match status" value="1"/>
</dbReference>
<keyword evidence="3 5" id="KW-0346">Stress response</keyword>
<evidence type="ECO:0000259" key="6">
    <source>
        <dbReference type="Pfam" id="PF01628"/>
    </source>
</evidence>
<dbReference type="RefSeq" id="WP_111335326.1">
    <property type="nucleotide sequence ID" value="NZ_CP030032.1"/>
</dbReference>
<keyword evidence="2 5" id="KW-0805">Transcription regulation</keyword>
<dbReference type="SUPFAM" id="SSF55781">
    <property type="entry name" value="GAF domain-like"/>
    <property type="match status" value="1"/>
</dbReference>
<dbReference type="HAMAP" id="MF_00081">
    <property type="entry name" value="HrcA"/>
    <property type="match status" value="1"/>
</dbReference>
<dbReference type="PIRSF" id="PIRSF005485">
    <property type="entry name" value="HrcA"/>
    <property type="match status" value="1"/>
</dbReference>
<reference evidence="7 8" key="1">
    <citation type="submission" date="2018-06" db="EMBL/GenBank/DDBJ databases">
        <title>Lujinxingia sediminis gen. nov. sp. nov., a new facultative anaerobic member of the class Deltaproteobacteria, and proposal of Lujinxingaceae fam. nov.</title>
        <authorList>
            <person name="Guo L.-Y."/>
            <person name="Li C.-M."/>
            <person name="Wang S."/>
            <person name="Du Z.-J."/>
        </authorList>
    </citation>
    <scope>NUCLEOTIDE SEQUENCE [LARGE SCALE GENOMIC DNA]</scope>
    <source>
        <strain evidence="7 8">FA350</strain>
    </source>
</reference>
<dbReference type="PANTHER" id="PTHR34824:SF1">
    <property type="entry name" value="HEAT-INDUCIBLE TRANSCRIPTION REPRESSOR HRCA"/>
    <property type="match status" value="1"/>
</dbReference>
<evidence type="ECO:0000256" key="1">
    <source>
        <dbReference type="ARBA" id="ARBA00022491"/>
    </source>
</evidence>
<evidence type="ECO:0000256" key="2">
    <source>
        <dbReference type="ARBA" id="ARBA00023015"/>
    </source>
</evidence>
<dbReference type="EMBL" id="CP030032">
    <property type="protein sequence ID" value="AWV90123.1"/>
    <property type="molecule type" value="Genomic_DNA"/>
</dbReference>
<evidence type="ECO:0000313" key="7">
    <source>
        <dbReference type="EMBL" id="AWV90123.1"/>
    </source>
</evidence>
<protein>
    <recommendedName>
        <fullName evidence="5">Heat-inducible transcription repressor HrcA</fullName>
    </recommendedName>
</protein>
<evidence type="ECO:0000256" key="4">
    <source>
        <dbReference type="ARBA" id="ARBA00023163"/>
    </source>
</evidence>
<dbReference type="NCBIfam" id="TIGR00331">
    <property type="entry name" value="hrcA"/>
    <property type="match status" value="1"/>
</dbReference>
<dbReference type="OrthoDB" id="9783139at2"/>
<sequence length="346" mass="38644">MLTDRQKKILSRVVEAFATHGEPVSSAAVARAPGIGLSSASIRNVMAQLEEQGVLFQPHTSAGRVPTPAGMRYYVNYLDEQNLLHRHNDPLSVEFEREFSSLGNPIGNAAQRAGELLSRLSSLTSIVSMSGLNHMRLNDIKLSLLSDHRVLVILVAQDARVFHRVVHLSETIDRRLLGQIQNYLSELVDGQTLAQLSQRVRDERRLAQANYLDYVRAALEIGNKVLEDTPGPQLHVEGRLHILEQREFSTDIDRMRELLRALAETEHMVELLDRICETRQSQALIGPELGWDLGDDLSLIICDYYRGDQPMGVVGVLGPIRMNYARVIPLVDYAASVLSRELATNG</sequence>
<organism evidence="7 8">
    <name type="scientific">Bradymonas sediminis</name>
    <dbReference type="NCBI Taxonomy" id="1548548"/>
    <lineage>
        <taxon>Bacteria</taxon>
        <taxon>Deltaproteobacteria</taxon>
        <taxon>Bradymonadales</taxon>
        <taxon>Bradymonadaceae</taxon>
        <taxon>Bradymonas</taxon>
    </lineage>
</organism>
<comment type="similarity">
    <text evidence="5">Belongs to the HrcA family.</text>
</comment>
<keyword evidence="8" id="KW-1185">Reference proteome</keyword>
<comment type="function">
    <text evidence="5">Negative regulator of class I heat shock genes (grpE-dnaK-dnaJ and groELS operons). Prevents heat-shock induction of these operons.</text>
</comment>
<accession>A0A2Z4FMD8</accession>
<feature type="domain" description="Heat-inducible transcription repressor HrcA C-terminal" evidence="6">
    <location>
        <begin position="111"/>
        <end position="328"/>
    </location>
</feature>
<dbReference type="Gene3D" id="1.10.10.10">
    <property type="entry name" value="Winged helix-like DNA-binding domain superfamily/Winged helix DNA-binding domain"/>
    <property type="match status" value="1"/>
</dbReference>
<proteinExistence type="inferred from homology"/>
<dbReference type="Proteomes" id="UP000249799">
    <property type="component" value="Chromosome"/>
</dbReference>
<evidence type="ECO:0000313" key="8">
    <source>
        <dbReference type="Proteomes" id="UP000249799"/>
    </source>
</evidence>
<dbReference type="Gene3D" id="3.30.450.40">
    <property type="match status" value="1"/>
</dbReference>
<dbReference type="InterPro" id="IPR029016">
    <property type="entry name" value="GAF-like_dom_sf"/>
</dbReference>
<dbReference type="AlphaFoldDB" id="A0A2Z4FMD8"/>
<dbReference type="InterPro" id="IPR021153">
    <property type="entry name" value="HrcA_C"/>
</dbReference>
<keyword evidence="4 5" id="KW-0804">Transcription</keyword>
<dbReference type="Pfam" id="PF01628">
    <property type="entry name" value="HrcA"/>
    <property type="match status" value="1"/>
</dbReference>
<dbReference type="InterPro" id="IPR002571">
    <property type="entry name" value="HrcA"/>
</dbReference>
<dbReference type="InterPro" id="IPR036388">
    <property type="entry name" value="WH-like_DNA-bd_sf"/>
</dbReference>
<evidence type="ECO:0000256" key="5">
    <source>
        <dbReference type="HAMAP-Rule" id="MF_00081"/>
    </source>
</evidence>
<dbReference type="GO" id="GO:0045892">
    <property type="term" value="P:negative regulation of DNA-templated transcription"/>
    <property type="evidence" value="ECO:0007669"/>
    <property type="project" value="UniProtKB-UniRule"/>
</dbReference>
<gene>
    <name evidence="5 7" type="primary">hrcA</name>
    <name evidence="7" type="ORF">DN745_12585</name>
</gene>
<dbReference type="GO" id="GO:0003677">
    <property type="term" value="F:DNA binding"/>
    <property type="evidence" value="ECO:0007669"/>
    <property type="project" value="InterPro"/>
</dbReference>
<dbReference type="InterPro" id="IPR036390">
    <property type="entry name" value="WH_DNA-bd_sf"/>
</dbReference>